<gene>
    <name evidence="15" type="primary">LOC100900845</name>
</gene>
<dbReference type="GO" id="GO:0052650">
    <property type="term" value="F:all-trans-retinol dehydrogenase (NADP+) activity"/>
    <property type="evidence" value="ECO:0007669"/>
    <property type="project" value="UniProtKB-ARBA"/>
</dbReference>
<evidence type="ECO:0000256" key="7">
    <source>
        <dbReference type="ARBA" id="ARBA00023098"/>
    </source>
</evidence>
<evidence type="ECO:0000256" key="2">
    <source>
        <dbReference type="ARBA" id="ARBA00006484"/>
    </source>
</evidence>
<keyword evidence="7" id="KW-0443">Lipid metabolism</keyword>
<evidence type="ECO:0000256" key="4">
    <source>
        <dbReference type="ARBA" id="ARBA00022857"/>
    </source>
</evidence>
<dbReference type="PROSITE" id="PS00061">
    <property type="entry name" value="ADH_SHORT"/>
    <property type="match status" value="1"/>
</dbReference>
<dbReference type="FunFam" id="3.40.50.720:FF:000131">
    <property type="entry name" value="Short-chain dehydrogenase/reductase 3"/>
    <property type="match status" value="1"/>
</dbReference>
<evidence type="ECO:0000256" key="11">
    <source>
        <dbReference type="ARBA" id="ARBA00082544"/>
    </source>
</evidence>
<evidence type="ECO:0000256" key="13">
    <source>
        <dbReference type="SAM" id="Phobius"/>
    </source>
</evidence>
<accession>A0AAJ6VZJ7</accession>
<keyword evidence="4" id="KW-0521">NADP</keyword>
<dbReference type="SUPFAM" id="SSF51735">
    <property type="entry name" value="NAD(P)-binding Rossmann-fold domains"/>
    <property type="match status" value="1"/>
</dbReference>
<reference evidence="15" key="1">
    <citation type="submission" date="2025-08" db="UniProtKB">
        <authorList>
            <consortium name="RefSeq"/>
        </authorList>
    </citation>
    <scope>IDENTIFICATION</scope>
</reference>
<dbReference type="InterPro" id="IPR020904">
    <property type="entry name" value="Sc_DH/Rdtase_CS"/>
</dbReference>
<evidence type="ECO:0000256" key="8">
    <source>
        <dbReference type="ARBA" id="ARBA00023136"/>
    </source>
</evidence>
<keyword evidence="8 13" id="KW-0472">Membrane</keyword>
<evidence type="ECO:0000313" key="15">
    <source>
        <dbReference type="RefSeq" id="XP_003746356.1"/>
    </source>
</evidence>
<organism evidence="14 15">
    <name type="scientific">Galendromus occidentalis</name>
    <name type="common">western predatory mite</name>
    <dbReference type="NCBI Taxonomy" id="34638"/>
    <lineage>
        <taxon>Eukaryota</taxon>
        <taxon>Metazoa</taxon>
        <taxon>Ecdysozoa</taxon>
        <taxon>Arthropoda</taxon>
        <taxon>Chelicerata</taxon>
        <taxon>Arachnida</taxon>
        <taxon>Acari</taxon>
        <taxon>Parasitiformes</taxon>
        <taxon>Mesostigmata</taxon>
        <taxon>Gamasina</taxon>
        <taxon>Phytoseioidea</taxon>
        <taxon>Phytoseiidae</taxon>
        <taxon>Typhlodrominae</taxon>
        <taxon>Galendromus</taxon>
    </lineage>
</organism>
<keyword evidence="3 13" id="KW-0812">Transmembrane</keyword>
<dbReference type="Pfam" id="PF00106">
    <property type="entry name" value="adh_short"/>
    <property type="match status" value="1"/>
</dbReference>
<dbReference type="KEGG" id="goe:100900845"/>
<keyword evidence="5 13" id="KW-1133">Transmembrane helix</keyword>
<dbReference type="PANTHER" id="PTHR24322:SF736">
    <property type="entry name" value="RETINOL DEHYDROGENASE 10"/>
    <property type="match status" value="1"/>
</dbReference>
<evidence type="ECO:0000256" key="1">
    <source>
        <dbReference type="ARBA" id="ARBA00004141"/>
    </source>
</evidence>
<keyword evidence="6" id="KW-0560">Oxidoreductase</keyword>
<sequence>MTSTTTASFVPQPVKGPPDDQNIFQAFARLVTNIVMVFYFILEAFVLKFVPSKLRFKNIQDEIVLVTGAGSGIGRLMATKFADLGAKVVCWDISKDGMEETVNDIKNKGGIAFSFVCNVADRQTVYAVADKVRDEVGKVSIIVNNAGIVYGKRLLELQDEQIEKSFAVNCLAHYWIVKAFLPDMQSSNHGHIVSIASLAGQTGVNRLTDYCGTKFAAVGFAESLALELYQEGYTGIRSTVVCPYFIDTGMFHGVNGGAFAFLSPDYVASEVVKGVLLNKDVVILPPHLVPLVALKHWFPASALAFFARETGVLHSMDSFNPALRNKKLN</sequence>
<evidence type="ECO:0000256" key="12">
    <source>
        <dbReference type="RuleBase" id="RU000363"/>
    </source>
</evidence>
<evidence type="ECO:0000256" key="9">
    <source>
        <dbReference type="ARBA" id="ARBA00059620"/>
    </source>
</evidence>
<dbReference type="Gene3D" id="3.40.50.720">
    <property type="entry name" value="NAD(P)-binding Rossmann-like Domain"/>
    <property type="match status" value="1"/>
</dbReference>
<dbReference type="GO" id="GO:0016020">
    <property type="term" value="C:membrane"/>
    <property type="evidence" value="ECO:0007669"/>
    <property type="project" value="UniProtKB-SubCell"/>
</dbReference>
<keyword evidence="14" id="KW-1185">Reference proteome</keyword>
<dbReference type="PRINTS" id="PR00081">
    <property type="entry name" value="GDHRDH"/>
</dbReference>
<dbReference type="PANTHER" id="PTHR24322">
    <property type="entry name" value="PKSB"/>
    <property type="match status" value="1"/>
</dbReference>
<evidence type="ECO:0000313" key="14">
    <source>
        <dbReference type="Proteomes" id="UP000694867"/>
    </source>
</evidence>
<dbReference type="CDD" id="cd05339">
    <property type="entry name" value="17beta-HSDXI-like_SDR_c"/>
    <property type="match status" value="1"/>
</dbReference>
<evidence type="ECO:0000256" key="6">
    <source>
        <dbReference type="ARBA" id="ARBA00023002"/>
    </source>
</evidence>
<dbReference type="InterPro" id="IPR002347">
    <property type="entry name" value="SDR_fam"/>
</dbReference>
<proteinExistence type="inferred from homology"/>
<comment type="subcellular location">
    <subcellularLocation>
        <location evidence="1">Membrane</location>
        <topology evidence="1">Multi-pass membrane protein</topology>
    </subcellularLocation>
</comment>
<comment type="function">
    <text evidence="9">Catalyzes the reduction of all-trans-retinal to all-trans-retinol in the presence of NADPH.</text>
</comment>
<evidence type="ECO:0000256" key="5">
    <source>
        <dbReference type="ARBA" id="ARBA00022989"/>
    </source>
</evidence>
<feature type="transmembrane region" description="Helical" evidence="13">
    <location>
        <begin position="26"/>
        <end position="47"/>
    </location>
</feature>
<dbReference type="AlphaFoldDB" id="A0AAJ6VZJ7"/>
<name>A0AAJ6VZJ7_9ACAR</name>
<evidence type="ECO:0000256" key="3">
    <source>
        <dbReference type="ARBA" id="ARBA00022692"/>
    </source>
</evidence>
<evidence type="ECO:0000256" key="10">
    <source>
        <dbReference type="ARBA" id="ARBA00068717"/>
    </source>
</evidence>
<comment type="similarity">
    <text evidence="2 12">Belongs to the short-chain dehydrogenases/reductases (SDR) family.</text>
</comment>
<dbReference type="PRINTS" id="PR00080">
    <property type="entry name" value="SDRFAMILY"/>
</dbReference>
<dbReference type="Proteomes" id="UP000694867">
    <property type="component" value="Unplaced"/>
</dbReference>
<dbReference type="InterPro" id="IPR036291">
    <property type="entry name" value="NAD(P)-bd_dom_sf"/>
</dbReference>
<dbReference type="GO" id="GO:0005811">
    <property type="term" value="C:lipid droplet"/>
    <property type="evidence" value="ECO:0007669"/>
    <property type="project" value="TreeGrafter"/>
</dbReference>
<dbReference type="GeneID" id="100900845"/>
<dbReference type="RefSeq" id="XP_003746356.1">
    <property type="nucleotide sequence ID" value="XM_003746308.1"/>
</dbReference>
<protein>
    <recommendedName>
        <fullName evidence="10">Short-chain dehydrogenase/reductase 3</fullName>
    </recommendedName>
    <alternativeName>
        <fullName evidence="11">Retinal short-chain dehydrogenase/reductase 1</fullName>
    </alternativeName>
</protein>